<sequence length="106" mass="12274">MRSGGNRKRGQEGKVGSVRQYRENPLELGKKKVSRPERPPFKDRECNDALAHITHYQAALRGAKRYPENRLACWYHQMLTPRRSTFCTPDCADVKKMWAESGQINI</sequence>
<accession>A0AAE1BB00</accession>
<dbReference type="Proteomes" id="UP001283361">
    <property type="component" value="Unassembled WGS sequence"/>
</dbReference>
<dbReference type="EMBL" id="JAWDGP010000216">
    <property type="protein sequence ID" value="KAK3802807.1"/>
    <property type="molecule type" value="Genomic_DNA"/>
</dbReference>
<reference evidence="2" key="1">
    <citation type="journal article" date="2023" name="G3 (Bethesda)">
        <title>A reference genome for the long-term kleptoplast-retaining sea slug Elysia crispata morphotype clarki.</title>
        <authorList>
            <person name="Eastman K.E."/>
            <person name="Pendleton A.L."/>
            <person name="Shaikh M.A."/>
            <person name="Suttiyut T."/>
            <person name="Ogas R."/>
            <person name="Tomko P."/>
            <person name="Gavelis G."/>
            <person name="Widhalm J.R."/>
            <person name="Wisecaver J.H."/>
        </authorList>
    </citation>
    <scope>NUCLEOTIDE SEQUENCE</scope>
    <source>
        <strain evidence="2">ECLA1</strain>
    </source>
</reference>
<dbReference type="AlphaFoldDB" id="A0AAE1BB00"/>
<evidence type="ECO:0000313" key="3">
    <source>
        <dbReference type="Proteomes" id="UP001283361"/>
    </source>
</evidence>
<comment type="caution">
    <text evidence="2">The sequence shown here is derived from an EMBL/GenBank/DDBJ whole genome shotgun (WGS) entry which is preliminary data.</text>
</comment>
<name>A0AAE1BB00_9GAST</name>
<gene>
    <name evidence="2" type="ORF">RRG08_012321</name>
</gene>
<protein>
    <submittedName>
        <fullName evidence="2">Uncharacterized protein</fullName>
    </submittedName>
</protein>
<feature type="region of interest" description="Disordered" evidence="1">
    <location>
        <begin position="1"/>
        <end position="44"/>
    </location>
</feature>
<proteinExistence type="predicted"/>
<keyword evidence="3" id="KW-1185">Reference proteome</keyword>
<evidence type="ECO:0000313" key="2">
    <source>
        <dbReference type="EMBL" id="KAK3802807.1"/>
    </source>
</evidence>
<feature type="compositionally biased region" description="Basic and acidic residues" evidence="1">
    <location>
        <begin position="20"/>
        <end position="44"/>
    </location>
</feature>
<evidence type="ECO:0000256" key="1">
    <source>
        <dbReference type="SAM" id="MobiDB-lite"/>
    </source>
</evidence>
<organism evidence="2 3">
    <name type="scientific">Elysia crispata</name>
    <name type="common">lettuce slug</name>
    <dbReference type="NCBI Taxonomy" id="231223"/>
    <lineage>
        <taxon>Eukaryota</taxon>
        <taxon>Metazoa</taxon>
        <taxon>Spiralia</taxon>
        <taxon>Lophotrochozoa</taxon>
        <taxon>Mollusca</taxon>
        <taxon>Gastropoda</taxon>
        <taxon>Heterobranchia</taxon>
        <taxon>Euthyneura</taxon>
        <taxon>Panpulmonata</taxon>
        <taxon>Sacoglossa</taxon>
        <taxon>Placobranchoidea</taxon>
        <taxon>Plakobranchidae</taxon>
        <taxon>Elysia</taxon>
    </lineage>
</organism>